<dbReference type="HOGENOM" id="CLU_044137_1_0_1"/>
<dbReference type="SUPFAM" id="SSF47616">
    <property type="entry name" value="GST C-terminal domain-like"/>
    <property type="match status" value="1"/>
</dbReference>
<dbReference type="Gene3D" id="1.20.1050.10">
    <property type="match status" value="1"/>
</dbReference>
<dbReference type="PANTHER" id="PTHR12289">
    <property type="entry name" value="METAXIN RELATED"/>
    <property type="match status" value="1"/>
</dbReference>
<dbReference type="SFLD" id="SFLDG01180">
    <property type="entry name" value="SUF1"/>
    <property type="match status" value="1"/>
</dbReference>
<dbReference type="Pfam" id="PF17172">
    <property type="entry name" value="GST_N_4"/>
    <property type="match status" value="1"/>
</dbReference>
<dbReference type="AlphaFoldDB" id="V4BH83"/>
<evidence type="ECO:0000256" key="1">
    <source>
        <dbReference type="ARBA" id="ARBA00006475"/>
    </source>
</evidence>
<dbReference type="InterPro" id="IPR033468">
    <property type="entry name" value="Metaxin_GST"/>
</dbReference>
<dbReference type="GO" id="GO:0005737">
    <property type="term" value="C:cytoplasm"/>
    <property type="evidence" value="ECO:0007669"/>
    <property type="project" value="TreeGrafter"/>
</dbReference>
<dbReference type="OMA" id="RRIHDKY"/>
<dbReference type="Proteomes" id="UP000030746">
    <property type="component" value="Unassembled WGS sequence"/>
</dbReference>
<dbReference type="PANTHER" id="PTHR12289:SF41">
    <property type="entry name" value="FAILED AXON CONNECTIONS-RELATED"/>
    <property type="match status" value="1"/>
</dbReference>
<dbReference type="CTD" id="20232662"/>
<dbReference type="CDD" id="cd03193">
    <property type="entry name" value="GST_C_Metaxin"/>
    <property type="match status" value="1"/>
</dbReference>
<dbReference type="SFLD" id="SFLDG01200">
    <property type="entry name" value="SUF1.1"/>
    <property type="match status" value="1"/>
</dbReference>
<dbReference type="InterPro" id="IPR012336">
    <property type="entry name" value="Thioredoxin-like_fold"/>
</dbReference>
<dbReference type="RefSeq" id="XP_009061490.1">
    <property type="nucleotide sequence ID" value="XM_009063242.1"/>
</dbReference>
<evidence type="ECO:0000259" key="2">
    <source>
        <dbReference type="Pfam" id="PF17171"/>
    </source>
</evidence>
<proteinExistence type="inferred from homology"/>
<gene>
    <name evidence="4" type="ORF">LOTGIDRAFT_126986</name>
</gene>
<dbReference type="SFLD" id="SFLDS00019">
    <property type="entry name" value="Glutathione_Transferase_(cytos"/>
    <property type="match status" value="1"/>
</dbReference>
<evidence type="ECO:0008006" key="6">
    <source>
        <dbReference type="Google" id="ProtNLM"/>
    </source>
</evidence>
<dbReference type="EMBL" id="KB202823">
    <property type="protein sequence ID" value="ESO87889.1"/>
    <property type="molecule type" value="Genomic_DNA"/>
</dbReference>
<dbReference type="KEGG" id="lgi:LOTGIDRAFT_126986"/>
<dbReference type="Pfam" id="PF17171">
    <property type="entry name" value="GST_C_6"/>
    <property type="match status" value="1"/>
</dbReference>
<sequence>LETFLRMHKIPYTNDHTSKFSSKGKTPWIQYNGVSVADSQLSINFLRKTFNLEDEDLTPVEEATGRAFQKMTEENLYWTMCHSLFIENQSRVGEVLPLYTGIKLKILIFILSRVLRLEMWGHGIGRHSSKDIEQIGSEDLLALSTFLGEKKYFLGEEPREVDCAIFGMLVQIAYHMPGTPHERLIHDKYRNLLEYCERIKAKYWPDWEDRCFNADNVTDDMGHIYHKPNGMAS</sequence>
<keyword evidence="5" id="KW-1185">Reference proteome</keyword>
<dbReference type="InterPro" id="IPR050931">
    <property type="entry name" value="Mito_Protein_Transport_Metaxin"/>
</dbReference>
<comment type="similarity">
    <text evidence="1">Belongs to the FAX family.</text>
</comment>
<feature type="domain" description="Metaxin glutathione S-transferase" evidence="2">
    <location>
        <begin position="137"/>
        <end position="199"/>
    </location>
</feature>
<dbReference type="GeneID" id="20232662"/>
<evidence type="ECO:0000259" key="3">
    <source>
        <dbReference type="Pfam" id="PF17172"/>
    </source>
</evidence>
<dbReference type="InterPro" id="IPR026928">
    <property type="entry name" value="FAX/IsoI-like"/>
</dbReference>
<dbReference type="InterPro" id="IPR040079">
    <property type="entry name" value="Glutathione_S-Trfase"/>
</dbReference>
<accession>V4BH83</accession>
<organism evidence="4 5">
    <name type="scientific">Lottia gigantea</name>
    <name type="common">Giant owl limpet</name>
    <dbReference type="NCBI Taxonomy" id="225164"/>
    <lineage>
        <taxon>Eukaryota</taxon>
        <taxon>Metazoa</taxon>
        <taxon>Spiralia</taxon>
        <taxon>Lophotrochozoa</taxon>
        <taxon>Mollusca</taxon>
        <taxon>Gastropoda</taxon>
        <taxon>Patellogastropoda</taxon>
        <taxon>Lottioidea</taxon>
        <taxon>Lottiidae</taxon>
        <taxon>Lottia</taxon>
    </lineage>
</organism>
<evidence type="ECO:0000313" key="5">
    <source>
        <dbReference type="Proteomes" id="UP000030746"/>
    </source>
</evidence>
<protein>
    <recommendedName>
        <fullName evidence="6">GST C-terminal domain-containing protein</fullName>
    </recommendedName>
</protein>
<feature type="domain" description="Thioredoxin-like fold" evidence="3">
    <location>
        <begin position="1"/>
        <end position="88"/>
    </location>
</feature>
<name>V4BH83_LOTGI</name>
<feature type="non-terminal residue" evidence="4">
    <location>
        <position position="1"/>
    </location>
</feature>
<dbReference type="OrthoDB" id="5809458at2759"/>
<reference evidence="4 5" key="1">
    <citation type="journal article" date="2013" name="Nature">
        <title>Insights into bilaterian evolution from three spiralian genomes.</title>
        <authorList>
            <person name="Simakov O."/>
            <person name="Marletaz F."/>
            <person name="Cho S.J."/>
            <person name="Edsinger-Gonzales E."/>
            <person name="Havlak P."/>
            <person name="Hellsten U."/>
            <person name="Kuo D.H."/>
            <person name="Larsson T."/>
            <person name="Lv J."/>
            <person name="Arendt D."/>
            <person name="Savage R."/>
            <person name="Osoegawa K."/>
            <person name="de Jong P."/>
            <person name="Grimwood J."/>
            <person name="Chapman J.A."/>
            <person name="Shapiro H."/>
            <person name="Aerts A."/>
            <person name="Otillar R.P."/>
            <person name="Terry A.Y."/>
            <person name="Boore J.L."/>
            <person name="Grigoriev I.V."/>
            <person name="Lindberg D.R."/>
            <person name="Seaver E.C."/>
            <person name="Weisblat D.A."/>
            <person name="Putnam N.H."/>
            <person name="Rokhsar D.S."/>
        </authorList>
    </citation>
    <scope>NUCLEOTIDE SEQUENCE [LARGE SCALE GENOMIC DNA]</scope>
</reference>
<evidence type="ECO:0000313" key="4">
    <source>
        <dbReference type="EMBL" id="ESO87889.1"/>
    </source>
</evidence>
<dbReference type="InterPro" id="IPR036282">
    <property type="entry name" value="Glutathione-S-Trfase_C_sf"/>
</dbReference>